<evidence type="ECO:0000256" key="2">
    <source>
        <dbReference type="ARBA" id="ARBA00022519"/>
    </source>
</evidence>
<sequence length="208" mass="24065">MMRRWLLPLWLFVLVVGSSWFLEKLVVDTGKQGGDIRQEEPDYSIDNFTTTAMDKTGQLQYRLKADRMVHYPTADTSELEKPYLIFFDMEPHDKSQGIPIDHEEHLPAHPAWYIEAEEGLILGSGEIVFLLGKVRLWKNNDTGATEIDIRTRNLRIFPDLDYGETDEAITIRTAASETRSVGMRTHIRPSRIELLSQVETIYEQTLRQ</sequence>
<comment type="function">
    <text evidence="6">Involved in the assembly of lipopolysaccharide (LPS). Required for the translocation of LPS from the inner membrane to the outer membrane. Facilitates the transfer of LPS from the inner membrane to the periplasmic protein LptA. Could be a docking site for LptA.</text>
</comment>
<dbReference type="InterPro" id="IPR052363">
    <property type="entry name" value="LPS_export_LptC"/>
</dbReference>
<protein>
    <recommendedName>
        <fullName evidence="6">Lipopolysaccharide export system protein LptC</fullName>
    </recommendedName>
</protein>
<comment type="subcellular location">
    <subcellularLocation>
        <location evidence="6">Cell inner membrane</location>
        <topology evidence="6">Single-pass membrane protein</topology>
    </subcellularLocation>
</comment>
<evidence type="ECO:0000256" key="6">
    <source>
        <dbReference type="HAMAP-Rule" id="MF_01915"/>
    </source>
</evidence>
<dbReference type="NCBIfam" id="TIGR04409">
    <property type="entry name" value="LptC_YrbK"/>
    <property type="match status" value="1"/>
</dbReference>
<dbReference type="PANTHER" id="PTHR37481:SF1">
    <property type="entry name" value="LIPOPOLYSACCHARIDE EXPORT SYSTEM PROTEIN LPTC"/>
    <property type="match status" value="1"/>
</dbReference>
<comment type="subunit">
    <text evidence="6">Component of the lipopolysaccharide transport and assembly complex. Interacts with LptA and the LptBFG transporter complex.</text>
</comment>
<dbReference type="Gene3D" id="2.60.450.10">
    <property type="entry name" value="Lipopolysaccharide (LPS) transport protein A like domain"/>
    <property type="match status" value="1"/>
</dbReference>
<evidence type="ECO:0000256" key="1">
    <source>
        <dbReference type="ARBA" id="ARBA00022475"/>
    </source>
</evidence>
<evidence type="ECO:0000313" key="7">
    <source>
        <dbReference type="EMBL" id="VFJ89222.1"/>
    </source>
</evidence>
<proteinExistence type="inferred from homology"/>
<dbReference type="GO" id="GO:0030288">
    <property type="term" value="C:outer membrane-bounded periplasmic space"/>
    <property type="evidence" value="ECO:0007669"/>
    <property type="project" value="TreeGrafter"/>
</dbReference>
<organism evidence="7">
    <name type="scientific">Candidatus Kentrum sp. LFY</name>
    <dbReference type="NCBI Taxonomy" id="2126342"/>
    <lineage>
        <taxon>Bacteria</taxon>
        <taxon>Pseudomonadati</taxon>
        <taxon>Pseudomonadota</taxon>
        <taxon>Gammaproteobacteria</taxon>
        <taxon>Candidatus Kentrum</taxon>
    </lineage>
</organism>
<dbReference type="GO" id="GO:0005886">
    <property type="term" value="C:plasma membrane"/>
    <property type="evidence" value="ECO:0007669"/>
    <property type="project" value="UniProtKB-SubCell"/>
</dbReference>
<reference evidence="7" key="1">
    <citation type="submission" date="2019-02" db="EMBL/GenBank/DDBJ databases">
        <authorList>
            <person name="Gruber-Vodicka R. H."/>
            <person name="Seah K. B. B."/>
        </authorList>
    </citation>
    <scope>NUCLEOTIDE SEQUENCE</scope>
    <source>
        <strain evidence="7">BECK_M7</strain>
    </source>
</reference>
<evidence type="ECO:0000256" key="3">
    <source>
        <dbReference type="ARBA" id="ARBA00022692"/>
    </source>
</evidence>
<dbReference type="GO" id="GO:0043165">
    <property type="term" value="P:Gram-negative-bacterium-type cell outer membrane assembly"/>
    <property type="evidence" value="ECO:0007669"/>
    <property type="project" value="UniProtKB-UniRule"/>
</dbReference>
<keyword evidence="2 6" id="KW-0997">Cell inner membrane</keyword>
<dbReference type="GO" id="GO:0015221">
    <property type="term" value="F:lipopolysaccharide transmembrane transporter activity"/>
    <property type="evidence" value="ECO:0007669"/>
    <property type="project" value="InterPro"/>
</dbReference>
<dbReference type="Pfam" id="PF06835">
    <property type="entry name" value="LptC"/>
    <property type="match status" value="1"/>
</dbReference>
<dbReference type="HAMAP" id="MF_01915">
    <property type="entry name" value="LPS_assembly_LptC"/>
    <property type="match status" value="1"/>
</dbReference>
<dbReference type="PANTHER" id="PTHR37481">
    <property type="entry name" value="LIPOPOLYSACCHARIDE EXPORT SYSTEM PROTEIN LPTC"/>
    <property type="match status" value="1"/>
</dbReference>
<keyword evidence="1 6" id="KW-1003">Cell membrane</keyword>
<keyword evidence="3 6" id="KW-0812">Transmembrane</keyword>
<evidence type="ECO:0000256" key="5">
    <source>
        <dbReference type="ARBA" id="ARBA00023136"/>
    </source>
</evidence>
<name>A0A450UAP4_9GAMM</name>
<dbReference type="EMBL" id="CAADFF010000014">
    <property type="protein sequence ID" value="VFJ89222.1"/>
    <property type="molecule type" value="Genomic_DNA"/>
</dbReference>
<dbReference type="InterPro" id="IPR026265">
    <property type="entry name" value="LptC"/>
</dbReference>
<gene>
    <name evidence="6" type="primary">lptC</name>
    <name evidence="7" type="ORF">BECKLFY1418B_GA0070995_101417</name>
</gene>
<keyword evidence="4 6" id="KW-1133">Transmembrane helix</keyword>
<dbReference type="InterPro" id="IPR010664">
    <property type="entry name" value="LipoPS_assembly_LptC-rel"/>
</dbReference>
<dbReference type="GO" id="GO:0017089">
    <property type="term" value="F:glycolipid transfer activity"/>
    <property type="evidence" value="ECO:0007669"/>
    <property type="project" value="TreeGrafter"/>
</dbReference>
<keyword evidence="5 6" id="KW-0472">Membrane</keyword>
<dbReference type="AlphaFoldDB" id="A0A450UAP4"/>
<evidence type="ECO:0000256" key="4">
    <source>
        <dbReference type="ARBA" id="ARBA00022989"/>
    </source>
</evidence>
<accession>A0A450UAP4</accession>
<comment type="similarity">
    <text evidence="6">Belongs to the LptC family.</text>
</comment>